<sequence length="97" mass="10873">MYGAYSVESTEIDLTEFQEENQEEVDVEPQIADADADSNNNQPGCLPEVCVLSHTLNSRFQPIYHLDLIVLYLLTVDNISQYVDMHEVVGIVPKVGC</sequence>
<dbReference type="Proteomes" id="UP001177003">
    <property type="component" value="Chromosome 0"/>
</dbReference>
<accession>A0AA35UV64</accession>
<reference evidence="1" key="1">
    <citation type="submission" date="2023-04" db="EMBL/GenBank/DDBJ databases">
        <authorList>
            <person name="Vijverberg K."/>
            <person name="Xiong W."/>
            <person name="Schranz E."/>
        </authorList>
    </citation>
    <scope>NUCLEOTIDE SEQUENCE</scope>
</reference>
<dbReference type="AlphaFoldDB" id="A0AA35UV64"/>
<protein>
    <submittedName>
        <fullName evidence="1">Uncharacterized protein</fullName>
    </submittedName>
</protein>
<evidence type="ECO:0000313" key="1">
    <source>
        <dbReference type="EMBL" id="CAI9265039.1"/>
    </source>
</evidence>
<gene>
    <name evidence="1" type="ORF">LSALG_LOCUS5666</name>
</gene>
<dbReference type="EMBL" id="OX465086">
    <property type="protein sequence ID" value="CAI9265039.1"/>
    <property type="molecule type" value="Genomic_DNA"/>
</dbReference>
<name>A0AA35UV64_LACSI</name>
<organism evidence="1 2">
    <name type="scientific">Lactuca saligna</name>
    <name type="common">Willowleaf lettuce</name>
    <dbReference type="NCBI Taxonomy" id="75948"/>
    <lineage>
        <taxon>Eukaryota</taxon>
        <taxon>Viridiplantae</taxon>
        <taxon>Streptophyta</taxon>
        <taxon>Embryophyta</taxon>
        <taxon>Tracheophyta</taxon>
        <taxon>Spermatophyta</taxon>
        <taxon>Magnoliopsida</taxon>
        <taxon>eudicotyledons</taxon>
        <taxon>Gunneridae</taxon>
        <taxon>Pentapetalae</taxon>
        <taxon>asterids</taxon>
        <taxon>campanulids</taxon>
        <taxon>Asterales</taxon>
        <taxon>Asteraceae</taxon>
        <taxon>Cichorioideae</taxon>
        <taxon>Cichorieae</taxon>
        <taxon>Lactucinae</taxon>
        <taxon>Lactuca</taxon>
    </lineage>
</organism>
<keyword evidence="2" id="KW-1185">Reference proteome</keyword>
<proteinExistence type="predicted"/>
<evidence type="ECO:0000313" key="2">
    <source>
        <dbReference type="Proteomes" id="UP001177003"/>
    </source>
</evidence>